<name>A0A9D1Z4Z3_9FIRM</name>
<evidence type="ECO:0000259" key="2">
    <source>
        <dbReference type="Pfam" id="PF18798"/>
    </source>
</evidence>
<reference evidence="3" key="1">
    <citation type="journal article" date="2021" name="PeerJ">
        <title>Extensive microbial diversity within the chicken gut microbiome revealed by metagenomics and culture.</title>
        <authorList>
            <person name="Gilroy R."/>
            <person name="Ravi A."/>
            <person name="Getino M."/>
            <person name="Pursley I."/>
            <person name="Horton D.L."/>
            <person name="Alikhan N.F."/>
            <person name="Baker D."/>
            <person name="Gharbi K."/>
            <person name="Hall N."/>
            <person name="Watson M."/>
            <person name="Adriaenssens E.M."/>
            <person name="Foster-Nyarko E."/>
            <person name="Jarju S."/>
            <person name="Secka A."/>
            <person name="Antonio M."/>
            <person name="Oren A."/>
            <person name="Chaudhuri R.R."/>
            <person name="La Ragione R."/>
            <person name="Hildebrand F."/>
            <person name="Pallen M.J."/>
        </authorList>
    </citation>
    <scope>NUCLEOTIDE SEQUENCE</scope>
    <source>
        <strain evidence="3">CHK33-7979</strain>
    </source>
</reference>
<proteinExistence type="predicted"/>
<evidence type="ECO:0000256" key="1">
    <source>
        <dbReference type="SAM" id="MobiDB-lite"/>
    </source>
</evidence>
<evidence type="ECO:0000313" key="3">
    <source>
        <dbReference type="EMBL" id="HIY73315.1"/>
    </source>
</evidence>
<accession>A0A9D1Z4Z3</accession>
<sequence>MAQFYQRNMELGGKPAEILEGLGASAVAAAPQAALALFTGGGSLGAQTASGLARTAAAELRPGLGTTVGNAVDAMAKNPQFWTAFAQVVGGGYEEAIQDQRDRGETDENLIRTKAALYAVGNGLLNAAVEMGGGIQTLPAQLQGGKSAWRAWVEGMVDEGKEEVVQGILQRSLQNAIYQQDNPLFSTTDEGAILNPKTAAEEFAGGAAVGGILGGGQALILSRRAARPAEEYLTEREGILRDLATQKVQGEMELARRRAAPRELIRPETARELLATLGERGERAFRAAYQQESGLLPSFREFAKAYNQGLRGEPKTAVEPGRSIDTMAGYFAGQNDAAAQSAARLQTQKTAPTGEAGTYRAVRPQNVELPTVPIISLSMQDVADMNGGVLPQTGNALRKEAITRARKRLGLDQNSAVYIPASNVMRNGEEYILKITRASLNKMLSPASNDMVPVESIAVLDNLERIANNGIWFDSQSDRKGRQQIQGFDHLKTTVYIDNQPYMVDMRVKLVQKSPDQNTDNILYYFTPEEIVTIEKVGTNPPTGERRALTVGSEGVPTSDASISKSIGKVNPESGGQIDEPAAVEPGRSIDTMAGYFAGQNDAAAQSAARLQTQKTAPTGEAEISDYQKEEHHGEILDTVRAHLSDVSSLSPVAALTGQEFQKTATDSRSLRVRVIEFFNSIGNKVTRKDLGDIALNTSGVRDSLGHGYGKLKAVTFAALPQVLEQGKIIAHNGPYEGHWYDSYIISAPVRIGKETAYVGALVIRDTKQRYKLHEVLMASQSGAPLFQSESTSQGANVPLRNDAPLGAPGGAPTPKSIAQIGGRDNSKIPQAGRSDALGIPEQDAAMGAKEALLTVGRRMTEAERAELEALHAREDSLTREEKARYRELLSRRIEEALYWGGTEP</sequence>
<evidence type="ECO:0000313" key="4">
    <source>
        <dbReference type="Proteomes" id="UP000886824"/>
    </source>
</evidence>
<dbReference type="Pfam" id="PF18798">
    <property type="entry name" value="LPD3"/>
    <property type="match status" value="2"/>
</dbReference>
<feature type="compositionally biased region" description="Polar residues" evidence="1">
    <location>
        <begin position="787"/>
        <end position="796"/>
    </location>
</feature>
<feature type="domain" description="Large polyvalent protein-associated" evidence="2">
    <location>
        <begin position="668"/>
        <end position="768"/>
    </location>
</feature>
<comment type="caution">
    <text evidence="3">The sequence shown here is derived from an EMBL/GenBank/DDBJ whole genome shotgun (WGS) entry which is preliminary data.</text>
</comment>
<feature type="domain" description="Large polyvalent protein-associated" evidence="2">
    <location>
        <begin position="432"/>
        <end position="509"/>
    </location>
</feature>
<dbReference type="AlphaFoldDB" id="A0A9D1Z4Z3"/>
<feature type="compositionally biased region" description="Low complexity" evidence="1">
    <location>
        <begin position="804"/>
        <end position="813"/>
    </location>
</feature>
<dbReference type="Proteomes" id="UP000886824">
    <property type="component" value="Unassembled WGS sequence"/>
</dbReference>
<dbReference type="EMBL" id="DXCX01000051">
    <property type="protein sequence ID" value="HIY73315.1"/>
    <property type="molecule type" value="Genomic_DNA"/>
</dbReference>
<dbReference type="InterPro" id="IPR040824">
    <property type="entry name" value="LPD3"/>
</dbReference>
<feature type="region of interest" description="Disordered" evidence="1">
    <location>
        <begin position="787"/>
        <end position="835"/>
    </location>
</feature>
<organism evidence="3 4">
    <name type="scientific">Candidatus Intestinimonas merdavium</name>
    <dbReference type="NCBI Taxonomy" id="2838622"/>
    <lineage>
        <taxon>Bacteria</taxon>
        <taxon>Bacillati</taxon>
        <taxon>Bacillota</taxon>
        <taxon>Clostridia</taxon>
        <taxon>Eubacteriales</taxon>
        <taxon>Intestinimonas</taxon>
    </lineage>
</organism>
<feature type="region of interest" description="Disordered" evidence="1">
    <location>
        <begin position="537"/>
        <end position="583"/>
    </location>
</feature>
<protein>
    <recommendedName>
        <fullName evidence="2">Large polyvalent protein-associated domain-containing protein</fullName>
    </recommendedName>
</protein>
<reference evidence="3" key="2">
    <citation type="submission" date="2021-04" db="EMBL/GenBank/DDBJ databases">
        <authorList>
            <person name="Gilroy R."/>
        </authorList>
    </citation>
    <scope>NUCLEOTIDE SEQUENCE</scope>
    <source>
        <strain evidence="3">CHK33-7979</strain>
    </source>
</reference>
<gene>
    <name evidence="3" type="ORF">H9826_04995</name>
</gene>